<name>A0A0E9UMN3_ANGAN</name>
<evidence type="ECO:0000313" key="1">
    <source>
        <dbReference type="EMBL" id="JAH67114.1"/>
    </source>
</evidence>
<sequence>MAVQSCNHIGQWHLLENVCVQSSVLCESRWCLV</sequence>
<organism evidence="1">
    <name type="scientific">Anguilla anguilla</name>
    <name type="common">European freshwater eel</name>
    <name type="synonym">Muraena anguilla</name>
    <dbReference type="NCBI Taxonomy" id="7936"/>
    <lineage>
        <taxon>Eukaryota</taxon>
        <taxon>Metazoa</taxon>
        <taxon>Chordata</taxon>
        <taxon>Craniata</taxon>
        <taxon>Vertebrata</taxon>
        <taxon>Euteleostomi</taxon>
        <taxon>Actinopterygii</taxon>
        <taxon>Neopterygii</taxon>
        <taxon>Teleostei</taxon>
        <taxon>Anguilliformes</taxon>
        <taxon>Anguillidae</taxon>
        <taxon>Anguilla</taxon>
    </lineage>
</organism>
<accession>A0A0E9UMN3</accession>
<reference evidence="1" key="1">
    <citation type="submission" date="2014-11" db="EMBL/GenBank/DDBJ databases">
        <authorList>
            <person name="Amaro Gonzalez C."/>
        </authorList>
    </citation>
    <scope>NUCLEOTIDE SEQUENCE</scope>
</reference>
<dbReference type="EMBL" id="GBXM01041463">
    <property type="protein sequence ID" value="JAH67114.1"/>
    <property type="molecule type" value="Transcribed_RNA"/>
</dbReference>
<reference evidence="1" key="2">
    <citation type="journal article" date="2015" name="Fish Shellfish Immunol.">
        <title>Early steps in the European eel (Anguilla anguilla)-Vibrio vulnificus interaction in the gills: Role of the RtxA13 toxin.</title>
        <authorList>
            <person name="Callol A."/>
            <person name="Pajuelo D."/>
            <person name="Ebbesson L."/>
            <person name="Teles M."/>
            <person name="MacKenzie S."/>
            <person name="Amaro C."/>
        </authorList>
    </citation>
    <scope>NUCLEOTIDE SEQUENCE</scope>
</reference>
<protein>
    <submittedName>
        <fullName evidence="1">Uncharacterized protein</fullName>
    </submittedName>
</protein>
<dbReference type="AlphaFoldDB" id="A0A0E9UMN3"/>
<proteinExistence type="predicted"/>